<name>A0A139WE17_TRICA</name>
<sequence length="38" mass="4463">MKRNGKKKDEETIVEDENKIMKEVKRKGAQQWSGLCLN</sequence>
<organism evidence="1 2">
    <name type="scientific">Tribolium castaneum</name>
    <name type="common">Red flour beetle</name>
    <dbReference type="NCBI Taxonomy" id="7070"/>
    <lineage>
        <taxon>Eukaryota</taxon>
        <taxon>Metazoa</taxon>
        <taxon>Ecdysozoa</taxon>
        <taxon>Arthropoda</taxon>
        <taxon>Hexapoda</taxon>
        <taxon>Insecta</taxon>
        <taxon>Pterygota</taxon>
        <taxon>Neoptera</taxon>
        <taxon>Endopterygota</taxon>
        <taxon>Coleoptera</taxon>
        <taxon>Polyphaga</taxon>
        <taxon>Cucujiformia</taxon>
        <taxon>Tenebrionidae</taxon>
        <taxon>Tenebrionidae incertae sedis</taxon>
        <taxon>Tribolium</taxon>
    </lineage>
</organism>
<keyword evidence="2" id="KW-1185">Reference proteome</keyword>
<proteinExistence type="predicted"/>
<reference evidence="1 2" key="2">
    <citation type="journal article" date="2010" name="Nucleic Acids Res.">
        <title>BeetleBase in 2010: revisions to provide comprehensive genomic information for Tribolium castaneum.</title>
        <authorList>
            <person name="Kim H.S."/>
            <person name="Murphy T."/>
            <person name="Xia J."/>
            <person name="Caragea D."/>
            <person name="Park Y."/>
            <person name="Beeman R.W."/>
            <person name="Lorenzen M.D."/>
            <person name="Butcher S."/>
            <person name="Manak J.R."/>
            <person name="Brown S.J."/>
        </authorList>
    </citation>
    <scope>GENOME REANNOTATION</scope>
    <source>
        <strain evidence="1 2">Georgia GA2</strain>
    </source>
</reference>
<dbReference type="InParanoid" id="A0A139WE17"/>
<reference evidence="1 2" key="1">
    <citation type="journal article" date="2008" name="Nature">
        <title>The genome of the model beetle and pest Tribolium castaneum.</title>
        <authorList>
            <consortium name="Tribolium Genome Sequencing Consortium"/>
            <person name="Richards S."/>
            <person name="Gibbs R.A."/>
            <person name="Weinstock G.M."/>
            <person name="Brown S.J."/>
            <person name="Denell R."/>
            <person name="Beeman R.W."/>
            <person name="Gibbs R."/>
            <person name="Beeman R.W."/>
            <person name="Brown S.J."/>
            <person name="Bucher G."/>
            <person name="Friedrich M."/>
            <person name="Grimmelikhuijzen C.J."/>
            <person name="Klingler M."/>
            <person name="Lorenzen M."/>
            <person name="Richards S."/>
            <person name="Roth S."/>
            <person name="Schroder R."/>
            <person name="Tautz D."/>
            <person name="Zdobnov E.M."/>
            <person name="Muzny D."/>
            <person name="Gibbs R.A."/>
            <person name="Weinstock G.M."/>
            <person name="Attaway T."/>
            <person name="Bell S."/>
            <person name="Buhay C.J."/>
            <person name="Chandrabose M.N."/>
            <person name="Chavez D."/>
            <person name="Clerk-Blankenburg K.P."/>
            <person name="Cree A."/>
            <person name="Dao M."/>
            <person name="Davis C."/>
            <person name="Chacko J."/>
            <person name="Dinh H."/>
            <person name="Dugan-Rocha S."/>
            <person name="Fowler G."/>
            <person name="Garner T.T."/>
            <person name="Garnes J."/>
            <person name="Gnirke A."/>
            <person name="Hawes A."/>
            <person name="Hernandez J."/>
            <person name="Hines S."/>
            <person name="Holder M."/>
            <person name="Hume J."/>
            <person name="Jhangiani S.N."/>
            <person name="Joshi V."/>
            <person name="Khan Z.M."/>
            <person name="Jackson L."/>
            <person name="Kovar C."/>
            <person name="Kowis A."/>
            <person name="Lee S."/>
            <person name="Lewis L.R."/>
            <person name="Margolis J."/>
            <person name="Morgan M."/>
            <person name="Nazareth L.V."/>
            <person name="Nguyen N."/>
            <person name="Okwuonu G."/>
            <person name="Parker D."/>
            <person name="Richards S."/>
            <person name="Ruiz S.J."/>
            <person name="Santibanez J."/>
            <person name="Savard J."/>
            <person name="Scherer S.E."/>
            <person name="Schneider B."/>
            <person name="Sodergren E."/>
            <person name="Tautz D."/>
            <person name="Vattahil S."/>
            <person name="Villasana D."/>
            <person name="White C.S."/>
            <person name="Wright R."/>
            <person name="Park Y."/>
            <person name="Beeman R.W."/>
            <person name="Lord J."/>
            <person name="Oppert B."/>
            <person name="Lorenzen M."/>
            <person name="Brown S."/>
            <person name="Wang L."/>
            <person name="Savard J."/>
            <person name="Tautz D."/>
            <person name="Richards S."/>
            <person name="Weinstock G."/>
            <person name="Gibbs R.A."/>
            <person name="Liu Y."/>
            <person name="Worley K."/>
            <person name="Weinstock G."/>
            <person name="Elsik C.G."/>
            <person name="Reese J.T."/>
            <person name="Elhaik E."/>
            <person name="Landan G."/>
            <person name="Graur D."/>
            <person name="Arensburger P."/>
            <person name="Atkinson P."/>
            <person name="Beeman R.W."/>
            <person name="Beidler J."/>
            <person name="Brown S.J."/>
            <person name="Demuth J.P."/>
            <person name="Drury D.W."/>
            <person name="Du Y.Z."/>
            <person name="Fujiwara H."/>
            <person name="Lorenzen M."/>
            <person name="Maselli V."/>
            <person name="Osanai M."/>
            <person name="Park Y."/>
            <person name="Robertson H.M."/>
            <person name="Tu Z."/>
            <person name="Wang J.J."/>
            <person name="Wang S."/>
            <person name="Richards S."/>
            <person name="Song H."/>
            <person name="Zhang L."/>
            <person name="Sodergren E."/>
            <person name="Werner D."/>
            <person name="Stanke M."/>
            <person name="Morgenstern B."/>
            <person name="Solovyev V."/>
            <person name="Kosarev P."/>
            <person name="Brown G."/>
            <person name="Chen H.C."/>
            <person name="Ermolaeva O."/>
            <person name="Hlavina W."/>
            <person name="Kapustin Y."/>
            <person name="Kiryutin B."/>
            <person name="Kitts P."/>
            <person name="Maglott D."/>
            <person name="Pruitt K."/>
            <person name="Sapojnikov V."/>
            <person name="Souvorov A."/>
            <person name="Mackey A.J."/>
            <person name="Waterhouse R.M."/>
            <person name="Wyder S."/>
            <person name="Zdobnov E.M."/>
            <person name="Zdobnov E.M."/>
            <person name="Wyder S."/>
            <person name="Kriventseva E.V."/>
            <person name="Kadowaki T."/>
            <person name="Bork P."/>
            <person name="Aranda M."/>
            <person name="Bao R."/>
            <person name="Beermann A."/>
            <person name="Berns N."/>
            <person name="Bolognesi R."/>
            <person name="Bonneton F."/>
            <person name="Bopp D."/>
            <person name="Brown S.J."/>
            <person name="Bucher G."/>
            <person name="Butts T."/>
            <person name="Chaumot A."/>
            <person name="Denell R.E."/>
            <person name="Ferrier D.E."/>
            <person name="Friedrich M."/>
            <person name="Gordon C.M."/>
            <person name="Jindra M."/>
            <person name="Klingler M."/>
            <person name="Lan Q."/>
            <person name="Lattorff H.M."/>
            <person name="Laudet V."/>
            <person name="von Levetsow C."/>
            <person name="Liu Z."/>
            <person name="Lutz R."/>
            <person name="Lynch J.A."/>
            <person name="da Fonseca R.N."/>
            <person name="Posnien N."/>
            <person name="Reuter R."/>
            <person name="Roth S."/>
            <person name="Savard J."/>
            <person name="Schinko J.B."/>
            <person name="Schmitt C."/>
            <person name="Schoppmeier M."/>
            <person name="Schroder R."/>
            <person name="Shippy T.D."/>
            <person name="Simonnet F."/>
            <person name="Marques-Souza H."/>
            <person name="Tautz D."/>
            <person name="Tomoyasu Y."/>
            <person name="Trauner J."/>
            <person name="Van der Zee M."/>
            <person name="Vervoort M."/>
            <person name="Wittkopp N."/>
            <person name="Wimmer E.A."/>
            <person name="Yang X."/>
            <person name="Jones A.K."/>
            <person name="Sattelle D.B."/>
            <person name="Ebert P.R."/>
            <person name="Nelson D."/>
            <person name="Scott J.G."/>
            <person name="Beeman R.W."/>
            <person name="Muthukrishnan S."/>
            <person name="Kramer K.J."/>
            <person name="Arakane Y."/>
            <person name="Beeman R.W."/>
            <person name="Zhu Q."/>
            <person name="Hogenkamp D."/>
            <person name="Dixit R."/>
            <person name="Oppert B."/>
            <person name="Jiang H."/>
            <person name="Zou Z."/>
            <person name="Marshall J."/>
            <person name="Elpidina E."/>
            <person name="Vinokurov K."/>
            <person name="Oppert C."/>
            <person name="Zou Z."/>
            <person name="Evans J."/>
            <person name="Lu Z."/>
            <person name="Zhao P."/>
            <person name="Sumathipala N."/>
            <person name="Altincicek B."/>
            <person name="Vilcinskas A."/>
            <person name="Williams M."/>
            <person name="Hultmark D."/>
            <person name="Hetru C."/>
            <person name="Jiang H."/>
            <person name="Grimmelikhuijzen C.J."/>
            <person name="Hauser F."/>
            <person name="Cazzamali G."/>
            <person name="Williamson M."/>
            <person name="Park Y."/>
            <person name="Li B."/>
            <person name="Tanaka Y."/>
            <person name="Predel R."/>
            <person name="Neupert S."/>
            <person name="Schachtner J."/>
            <person name="Verleyen P."/>
            <person name="Raible F."/>
            <person name="Bork P."/>
            <person name="Friedrich M."/>
            <person name="Walden K.K."/>
            <person name="Robertson H.M."/>
            <person name="Angeli S."/>
            <person name="Foret S."/>
            <person name="Bucher G."/>
            <person name="Schuetz S."/>
            <person name="Maleszka R."/>
            <person name="Wimmer E.A."/>
            <person name="Beeman R.W."/>
            <person name="Lorenzen M."/>
            <person name="Tomoyasu Y."/>
            <person name="Miller S.C."/>
            <person name="Grossmann D."/>
            <person name="Bucher G."/>
        </authorList>
    </citation>
    <scope>NUCLEOTIDE SEQUENCE [LARGE SCALE GENOMIC DNA]</scope>
    <source>
        <strain evidence="1 2">Georgia GA2</strain>
    </source>
</reference>
<evidence type="ECO:0000313" key="1">
    <source>
        <dbReference type="EMBL" id="KYB26218.1"/>
    </source>
</evidence>
<dbReference type="Proteomes" id="UP000007266">
    <property type="component" value="Linkage group 7"/>
</dbReference>
<dbReference type="AlphaFoldDB" id="A0A139WE17"/>
<gene>
    <name evidence="1" type="primary">AUGUSTUS-3.0.2_33897</name>
    <name evidence="1" type="ORF">TcasGA2_TC033897</name>
</gene>
<accession>A0A139WE17</accession>
<protein>
    <submittedName>
        <fullName evidence="1">Uncharacterized protein</fullName>
    </submittedName>
</protein>
<evidence type="ECO:0000313" key="2">
    <source>
        <dbReference type="Proteomes" id="UP000007266"/>
    </source>
</evidence>
<dbReference type="EMBL" id="KQ971355">
    <property type="protein sequence ID" value="KYB26218.1"/>
    <property type="molecule type" value="Genomic_DNA"/>
</dbReference>